<evidence type="ECO:0000313" key="1">
    <source>
        <dbReference type="EMBL" id="AXQ69485.1"/>
    </source>
</evidence>
<protein>
    <recommendedName>
        <fullName evidence="3">Major capsid protein</fullName>
    </recommendedName>
</protein>
<dbReference type="Proteomes" id="UP000259421">
    <property type="component" value="Segment"/>
</dbReference>
<evidence type="ECO:0008006" key="3">
    <source>
        <dbReference type="Google" id="ProtNLM"/>
    </source>
</evidence>
<name>A0A385EEN3_9CAUD</name>
<evidence type="ECO:0000313" key="2">
    <source>
        <dbReference type="Proteomes" id="UP000259421"/>
    </source>
</evidence>
<organism evidence="1 2">
    <name type="scientific">Caulobacter phage CcrBL9</name>
    <dbReference type="NCBI Taxonomy" id="2283270"/>
    <lineage>
        <taxon>Viruses</taxon>
        <taxon>Duplodnaviria</taxon>
        <taxon>Heunggongvirae</taxon>
        <taxon>Uroviricota</taxon>
        <taxon>Caudoviricetes</taxon>
        <taxon>Jeanschmidtviridae</taxon>
        <taxon>Bertelyvirus</taxon>
        <taxon>Bertelyvirus BL9</taxon>
    </lineage>
</organism>
<keyword evidence="2" id="KW-1185">Reference proteome</keyword>
<reference evidence="2" key="1">
    <citation type="submission" date="2018-07" db="EMBL/GenBank/DDBJ databases">
        <title>Giant CbK-like Caulobacter bacteriophages have genetically divergent genomes.</title>
        <authorList>
            <person name="Wilson K.M."/>
            <person name="Ely B."/>
        </authorList>
    </citation>
    <scope>NUCLEOTIDE SEQUENCE [LARGE SCALE GENOMIC DNA]</scope>
</reference>
<proteinExistence type="predicted"/>
<sequence>MPQTMNDLLEAVPAGSLERHLLNQMQDKSMLLREATYLKLAGDQYTYIQEGWLPGVAFMGASETPSSGDGVLNPRSETLIPYVQRDEHLPRLIERDVIIGGNGDGFGLYDRLLPLQIIKAPDNVFTPADLQATIDAVDGPTHVYMTQGKFDALVAAEVIVDGRLVDNEDLGILIASDGLGLNYAEIDHAIVVLNMGEAGVVILYNDPPYVEDQFAAWDVSLAVMSGRAVARYEDVKIIEPAVALV</sequence>
<dbReference type="EMBL" id="MH588546">
    <property type="protein sequence ID" value="AXQ69485.1"/>
    <property type="molecule type" value="Genomic_DNA"/>
</dbReference>
<accession>A0A385EEN3</accession>
<reference evidence="1 2" key="2">
    <citation type="submission" date="2018-09" db="EMBL/GenBank/DDBJ databases">
        <title>Giant CbK-like Caulobacter bacteriophages have genetically divergent genomes.</title>
        <authorList>
            <person name="Wilson K."/>
            <person name="Ely B."/>
        </authorList>
    </citation>
    <scope>NUCLEOTIDE SEQUENCE [LARGE SCALE GENOMIC DNA]</scope>
</reference>
<gene>
    <name evidence="1" type="ORF">CcrBL9_gp461</name>
</gene>